<dbReference type="RefSeq" id="WP_142531620.1">
    <property type="nucleotide sequence ID" value="NZ_FXTB01000001.1"/>
</dbReference>
<accession>A0A521AKY8</accession>
<keyword evidence="2" id="KW-1185">Reference proteome</keyword>
<organism evidence="1 2">
    <name type="scientific">Saccharicrinis carchari</name>
    <dbReference type="NCBI Taxonomy" id="1168039"/>
    <lineage>
        <taxon>Bacteria</taxon>
        <taxon>Pseudomonadati</taxon>
        <taxon>Bacteroidota</taxon>
        <taxon>Bacteroidia</taxon>
        <taxon>Marinilabiliales</taxon>
        <taxon>Marinilabiliaceae</taxon>
        <taxon>Saccharicrinis</taxon>
    </lineage>
</organism>
<proteinExistence type="predicted"/>
<name>A0A521AKY8_SACCC</name>
<dbReference type="AlphaFoldDB" id="A0A521AKY8"/>
<dbReference type="OrthoDB" id="6307329at2"/>
<evidence type="ECO:0000313" key="1">
    <source>
        <dbReference type="EMBL" id="SMO35320.1"/>
    </source>
</evidence>
<gene>
    <name evidence="1" type="ORF">SAMN06265379_101213</name>
</gene>
<protein>
    <submittedName>
        <fullName evidence="1">Uncharacterized protein</fullName>
    </submittedName>
</protein>
<dbReference type="EMBL" id="FXTB01000001">
    <property type="protein sequence ID" value="SMO35320.1"/>
    <property type="molecule type" value="Genomic_DNA"/>
</dbReference>
<reference evidence="1 2" key="1">
    <citation type="submission" date="2017-05" db="EMBL/GenBank/DDBJ databases">
        <authorList>
            <person name="Varghese N."/>
            <person name="Submissions S."/>
        </authorList>
    </citation>
    <scope>NUCLEOTIDE SEQUENCE [LARGE SCALE GENOMIC DNA]</scope>
    <source>
        <strain evidence="1 2">DSM 27040</strain>
    </source>
</reference>
<sequence>MFFNNTPLTIIWERESGQISQRNPSEKWVQYFEVRLKMLQWIKNTQTAYYKKEEALYKDSLFGILRIMAQHDLKKANQLFGEHLGKAYRPSPQQNHCTKGYLMLYRIFGFRGAEQFRRWFGT</sequence>
<evidence type="ECO:0000313" key="2">
    <source>
        <dbReference type="Proteomes" id="UP000319040"/>
    </source>
</evidence>
<dbReference type="Proteomes" id="UP000319040">
    <property type="component" value="Unassembled WGS sequence"/>
</dbReference>